<evidence type="ECO:0000313" key="4">
    <source>
        <dbReference type="Proteomes" id="UP000823046"/>
    </source>
</evidence>
<evidence type="ECO:0000256" key="1">
    <source>
        <dbReference type="SAM" id="Phobius"/>
    </source>
</evidence>
<dbReference type="InterPro" id="IPR018946">
    <property type="entry name" value="PhoD-like_MPP"/>
</dbReference>
<protein>
    <submittedName>
        <fullName evidence="3">Phosphodiesterase/alkaline phosphatase D family protein</fullName>
    </submittedName>
</protein>
<sequence length="464" mass="53411">MQLSVTMSDSHRQAGFISFVVLQLFVLLYVYPFNALAVEEVMPLAQPDSVISTPLNTLTFVSCSKEYNNVSDIWQAIRSHPSDAFVWMGDAIYPKASDPSVIKRSYEVMQQSEAYQEVQKKFSFLDGTWDDHDYGLNDGGRFFKHKAASQQLFLDFLNISKTSPRRKREGVYSSHLFGASLSPHQRAKVILLDTRYHRDEPYFTNLSYYSGSRIFIVINSLFRFLTTFLSIGTHHNGDVLGNEQWLWLQAQLSNSDAAAHIIVSSIQVLTGLSISENWNHFPESKKRLIRLLKKTKPRGLILLSGDVHFAEILGEEEGLLEITSSGLTHSIVEDFYFYPLFKLLLPFFGKQRRRLNDYYFGRNFGILDLHYNKEGMILKGSVYSNDNEEVNSFTQTFSSNEDTDVRFSQLDKPHFSRLILSPFQIVLRFCFILLVAGWILQIVLIIVFKFIRLCTHNAKDRKIL</sequence>
<dbReference type="SUPFAM" id="SSF56300">
    <property type="entry name" value="Metallo-dependent phosphatases"/>
    <property type="match status" value="1"/>
</dbReference>
<keyword evidence="1" id="KW-0812">Transmembrane</keyword>
<keyword evidence="4" id="KW-1185">Reference proteome</keyword>
<proteinExistence type="predicted"/>
<dbReference type="PANTHER" id="PTHR33987">
    <property type="entry name" value="CALCINEURIN-LIKE METALLO-PHOSPHOESTERASE SUPERFAMILY PROTEIN"/>
    <property type="match status" value="1"/>
</dbReference>
<feature type="domain" description="PhoD-like phosphatase metallophosphatase" evidence="2">
    <location>
        <begin position="59"/>
        <end position="309"/>
    </location>
</feature>
<reference evidence="3 4" key="1">
    <citation type="journal article" date="2020" name="bioRxiv">
        <title>Metabolic contributions of an alphaproteobacterial endosymbiont in the apicomplexan Cardiosporidium cionae.</title>
        <authorList>
            <person name="Hunter E.S."/>
            <person name="Paight C.J."/>
            <person name="Lane C.E."/>
        </authorList>
    </citation>
    <scope>NUCLEOTIDE SEQUENCE [LARGE SCALE GENOMIC DNA]</scope>
    <source>
        <strain evidence="3">ESH_2018</strain>
    </source>
</reference>
<keyword evidence="1" id="KW-1133">Transmembrane helix</keyword>
<dbReference type="PANTHER" id="PTHR33987:SF1">
    <property type="entry name" value="CALCINEURIN-LIKE METALLO-PHOSPHOESTERASE SUPERFAMILY PROTEIN"/>
    <property type="match status" value="1"/>
</dbReference>
<organism evidence="3 4">
    <name type="scientific">Cardiosporidium cionae</name>
    <dbReference type="NCBI Taxonomy" id="476202"/>
    <lineage>
        <taxon>Eukaryota</taxon>
        <taxon>Sar</taxon>
        <taxon>Alveolata</taxon>
        <taxon>Apicomplexa</taxon>
        <taxon>Aconoidasida</taxon>
        <taxon>Nephromycida</taxon>
        <taxon>Cardiosporidium</taxon>
    </lineage>
</organism>
<dbReference type="Pfam" id="PF09423">
    <property type="entry name" value="PhoD"/>
    <property type="match status" value="1"/>
</dbReference>
<evidence type="ECO:0000313" key="3">
    <source>
        <dbReference type="EMBL" id="KAF8818760.1"/>
    </source>
</evidence>
<gene>
    <name evidence="3" type="ORF">IE077_001953</name>
</gene>
<dbReference type="CDD" id="cd07389">
    <property type="entry name" value="MPP_PhoD"/>
    <property type="match status" value="1"/>
</dbReference>
<feature type="transmembrane region" description="Helical" evidence="1">
    <location>
        <begin position="425"/>
        <end position="451"/>
    </location>
</feature>
<dbReference type="Proteomes" id="UP000823046">
    <property type="component" value="Unassembled WGS sequence"/>
</dbReference>
<dbReference type="EMBL" id="JADAQX010001049">
    <property type="protein sequence ID" value="KAF8818760.1"/>
    <property type="molecule type" value="Genomic_DNA"/>
</dbReference>
<keyword evidence="1" id="KW-0472">Membrane</keyword>
<name>A0ABQ7J510_9APIC</name>
<dbReference type="Gene3D" id="3.60.21.70">
    <property type="entry name" value="PhoD-like phosphatase"/>
    <property type="match status" value="1"/>
</dbReference>
<evidence type="ECO:0000259" key="2">
    <source>
        <dbReference type="Pfam" id="PF09423"/>
    </source>
</evidence>
<dbReference type="InterPro" id="IPR029052">
    <property type="entry name" value="Metallo-depent_PP-like"/>
</dbReference>
<comment type="caution">
    <text evidence="3">The sequence shown here is derived from an EMBL/GenBank/DDBJ whole genome shotgun (WGS) entry which is preliminary data.</text>
</comment>
<accession>A0ABQ7J510</accession>
<dbReference type="InterPro" id="IPR038607">
    <property type="entry name" value="PhoD-like_sf"/>
</dbReference>